<dbReference type="Proteomes" id="UP001160499">
    <property type="component" value="Unassembled WGS sequence"/>
</dbReference>
<dbReference type="Gene3D" id="3.40.1350.10">
    <property type="match status" value="1"/>
</dbReference>
<evidence type="ECO:0000313" key="3">
    <source>
        <dbReference type="EMBL" id="MDH6214119.1"/>
    </source>
</evidence>
<sequence>MVPGRQAPGFRPYWSVGLKLPEDGSARNSAASLTGPAPLHGGRCHHHDVAAATYRPMTIYRPGHRAEFYSEGPTKGRHSKGSERQHEPGMEDALAHESGSHSVLMWHSSTDRPWAKEIVSGLARHGFAVRRMEQYVGPGEQTMDLGESKQMGLLSSLKGADSLLLLISPAVPPNDEQLRSLDSSMDQRGVDVVPAILGQGPVPEPLRGRAGVTMTHGEASIEELSQRIENGRALDLLDLRPVDFENLVEDLLRSEGFDVIAFSGAGDRGYDFVASLPGTDNTPPIEYVVEAKAYRHSRVSVASVHEIAQKVASAGGGRVGMIVTNGQLTSVAKSALADLASLPESPEIRVLDGAQVRYLLLKHPDLVRKYGRSHYERGR</sequence>
<feature type="domain" description="Restriction endonuclease type IV Mrr" evidence="2">
    <location>
        <begin position="238"/>
        <end position="358"/>
    </location>
</feature>
<dbReference type="Pfam" id="PF04471">
    <property type="entry name" value="Mrr_cat"/>
    <property type="match status" value="1"/>
</dbReference>
<comment type="caution">
    <text evidence="3">The sequence shown here is derived from an EMBL/GenBank/DDBJ whole genome shotgun (WGS) entry which is preliminary data.</text>
</comment>
<evidence type="ECO:0000259" key="2">
    <source>
        <dbReference type="Pfam" id="PF04471"/>
    </source>
</evidence>
<name>A0ABT6LCS9_9ACTN</name>
<dbReference type="EMBL" id="JARXVH010000002">
    <property type="protein sequence ID" value="MDH6214119.1"/>
    <property type="molecule type" value="Genomic_DNA"/>
</dbReference>
<gene>
    <name evidence="3" type="ORF">M2283_001402</name>
</gene>
<evidence type="ECO:0000313" key="4">
    <source>
        <dbReference type="Proteomes" id="UP001160499"/>
    </source>
</evidence>
<dbReference type="PANTHER" id="PTHR30015">
    <property type="entry name" value="MRR RESTRICTION SYSTEM PROTEIN"/>
    <property type="match status" value="1"/>
</dbReference>
<dbReference type="InterPro" id="IPR007560">
    <property type="entry name" value="Restrct_endonuc_IV_Mrr"/>
</dbReference>
<keyword evidence="4" id="KW-1185">Reference proteome</keyword>
<reference evidence="3 4" key="1">
    <citation type="submission" date="2023-04" db="EMBL/GenBank/DDBJ databases">
        <title>Forest soil microbial communities from Buena Vista Peninsula, Colon Province, Panama.</title>
        <authorList>
            <person name="Bouskill N."/>
        </authorList>
    </citation>
    <scope>NUCLEOTIDE SEQUENCE [LARGE SCALE GENOMIC DNA]</scope>
    <source>
        <strain evidence="3 4">GGS1</strain>
    </source>
</reference>
<dbReference type="InterPro" id="IPR011856">
    <property type="entry name" value="tRNA_endonuc-like_dom_sf"/>
</dbReference>
<organism evidence="3 4">
    <name type="scientific">Streptomyces pseudovenezuelae</name>
    <dbReference type="NCBI Taxonomy" id="67350"/>
    <lineage>
        <taxon>Bacteria</taxon>
        <taxon>Bacillati</taxon>
        <taxon>Actinomycetota</taxon>
        <taxon>Actinomycetes</taxon>
        <taxon>Kitasatosporales</taxon>
        <taxon>Streptomycetaceae</taxon>
        <taxon>Streptomyces</taxon>
        <taxon>Streptomyces aurantiacus group</taxon>
    </lineage>
</organism>
<dbReference type="PANTHER" id="PTHR30015:SF7">
    <property type="entry name" value="TYPE IV METHYL-DIRECTED RESTRICTION ENZYME ECOKMRR"/>
    <property type="match status" value="1"/>
</dbReference>
<accession>A0ABT6LCS9</accession>
<dbReference type="SUPFAM" id="SSF52980">
    <property type="entry name" value="Restriction endonuclease-like"/>
    <property type="match status" value="1"/>
</dbReference>
<proteinExistence type="predicted"/>
<dbReference type="InterPro" id="IPR052906">
    <property type="entry name" value="Type_IV_Methyl-Rstrct_Enzyme"/>
</dbReference>
<feature type="compositionally biased region" description="Basic and acidic residues" evidence="1">
    <location>
        <begin position="80"/>
        <end position="96"/>
    </location>
</feature>
<protein>
    <recommendedName>
        <fullName evidence="2">Restriction endonuclease type IV Mrr domain-containing protein</fullName>
    </recommendedName>
</protein>
<feature type="region of interest" description="Disordered" evidence="1">
    <location>
        <begin position="67"/>
        <end position="96"/>
    </location>
</feature>
<evidence type="ECO:0000256" key="1">
    <source>
        <dbReference type="SAM" id="MobiDB-lite"/>
    </source>
</evidence>
<dbReference type="InterPro" id="IPR011335">
    <property type="entry name" value="Restrct_endonuc-II-like"/>
</dbReference>